<keyword evidence="3" id="KW-1185">Reference proteome</keyword>
<dbReference type="RefSeq" id="WP_188772352.1">
    <property type="nucleotide sequence ID" value="NZ_BMHK01000023.1"/>
</dbReference>
<sequence>MAAILCLVLAYLAAALAGSLLPANGDWEEPDHGVRIFVYTGAVHTGVLVPAMNGIQDWRHLVKAEHFVDPRYAASSHLLFGWGERDFYLDTPTWAETDPLTVLKALFYGRRTLLHVDYIHSPKPGPNLRPLVISEEQYRQLSRQIESQFQLDRNGRPQPIEGYGPADVFYESTGHYNFVRTCNEWTGEQLRKIGVEIGQWTPFSQSVMIWFSERGAGREAQLSN</sequence>
<organism evidence="2 3">
    <name type="scientific">Novosphingobium endophyticum</name>
    <dbReference type="NCBI Taxonomy" id="1955250"/>
    <lineage>
        <taxon>Bacteria</taxon>
        <taxon>Pseudomonadati</taxon>
        <taxon>Pseudomonadota</taxon>
        <taxon>Alphaproteobacteria</taxon>
        <taxon>Sphingomonadales</taxon>
        <taxon>Sphingomonadaceae</taxon>
        <taxon>Novosphingobium</taxon>
    </lineage>
</organism>
<dbReference type="Pfam" id="PF09601">
    <property type="entry name" value="DUF2459"/>
    <property type="match status" value="1"/>
</dbReference>
<keyword evidence="1" id="KW-0732">Signal</keyword>
<dbReference type="EMBL" id="BMHK01000023">
    <property type="protein sequence ID" value="GGC09154.1"/>
    <property type="molecule type" value="Genomic_DNA"/>
</dbReference>
<evidence type="ECO:0000256" key="1">
    <source>
        <dbReference type="SAM" id="SignalP"/>
    </source>
</evidence>
<comment type="caution">
    <text evidence="2">The sequence shown here is derived from an EMBL/GenBank/DDBJ whole genome shotgun (WGS) entry which is preliminary data.</text>
</comment>
<protein>
    <submittedName>
        <fullName evidence="2">Urease-associated protein</fullName>
    </submittedName>
</protein>
<gene>
    <name evidence="2" type="ORF">GCM10011494_29780</name>
</gene>
<accession>A0A916TWS6</accession>
<dbReference type="AlphaFoldDB" id="A0A916TWS6"/>
<name>A0A916TWS6_9SPHN</name>
<feature type="chain" id="PRO_5037571854" evidence="1">
    <location>
        <begin position="18"/>
        <end position="224"/>
    </location>
</feature>
<evidence type="ECO:0000313" key="3">
    <source>
        <dbReference type="Proteomes" id="UP000608154"/>
    </source>
</evidence>
<reference evidence="2" key="2">
    <citation type="submission" date="2020-09" db="EMBL/GenBank/DDBJ databases">
        <authorList>
            <person name="Sun Q."/>
            <person name="Zhou Y."/>
        </authorList>
    </citation>
    <scope>NUCLEOTIDE SEQUENCE</scope>
    <source>
        <strain evidence="2">CGMCC 1.15095</strain>
    </source>
</reference>
<proteinExistence type="predicted"/>
<dbReference type="Proteomes" id="UP000608154">
    <property type="component" value="Unassembled WGS sequence"/>
</dbReference>
<reference evidence="2" key="1">
    <citation type="journal article" date="2014" name="Int. J. Syst. Evol. Microbiol.">
        <title>Complete genome sequence of Corynebacterium casei LMG S-19264T (=DSM 44701T), isolated from a smear-ripened cheese.</title>
        <authorList>
            <consortium name="US DOE Joint Genome Institute (JGI-PGF)"/>
            <person name="Walter F."/>
            <person name="Albersmeier A."/>
            <person name="Kalinowski J."/>
            <person name="Ruckert C."/>
        </authorList>
    </citation>
    <scope>NUCLEOTIDE SEQUENCE</scope>
    <source>
        <strain evidence="2">CGMCC 1.15095</strain>
    </source>
</reference>
<feature type="signal peptide" evidence="1">
    <location>
        <begin position="1"/>
        <end position="17"/>
    </location>
</feature>
<dbReference type="InterPro" id="IPR011727">
    <property type="entry name" value="CHP02117"/>
</dbReference>
<evidence type="ECO:0000313" key="2">
    <source>
        <dbReference type="EMBL" id="GGC09154.1"/>
    </source>
</evidence>
<dbReference type="NCBIfam" id="TIGR02117">
    <property type="entry name" value="chp_urease_rgn"/>
    <property type="match status" value="1"/>
</dbReference>